<accession>A0A4Y2U9W5</accession>
<dbReference type="GO" id="GO:0045202">
    <property type="term" value="C:synapse"/>
    <property type="evidence" value="ECO:0007669"/>
    <property type="project" value="GOC"/>
</dbReference>
<organism evidence="7 8">
    <name type="scientific">Araneus ventricosus</name>
    <name type="common">Orbweaver spider</name>
    <name type="synonym">Epeira ventricosa</name>
    <dbReference type="NCBI Taxonomy" id="182803"/>
    <lineage>
        <taxon>Eukaryota</taxon>
        <taxon>Metazoa</taxon>
        <taxon>Ecdysozoa</taxon>
        <taxon>Arthropoda</taxon>
        <taxon>Chelicerata</taxon>
        <taxon>Arachnida</taxon>
        <taxon>Araneae</taxon>
        <taxon>Araneomorphae</taxon>
        <taxon>Entelegynae</taxon>
        <taxon>Araneoidea</taxon>
        <taxon>Araneidae</taxon>
        <taxon>Araneus</taxon>
    </lineage>
</organism>
<evidence type="ECO:0000256" key="5">
    <source>
        <dbReference type="ARBA" id="ARBA00023212"/>
    </source>
</evidence>
<dbReference type="CDD" id="cd00176">
    <property type="entry name" value="SPEC"/>
    <property type="match status" value="1"/>
</dbReference>
<reference evidence="7 8" key="1">
    <citation type="journal article" date="2019" name="Sci. Rep.">
        <title>Orb-weaving spider Araneus ventricosus genome elucidates the spidroin gene catalogue.</title>
        <authorList>
            <person name="Kono N."/>
            <person name="Nakamura H."/>
            <person name="Ohtoshi R."/>
            <person name="Moran D.A.P."/>
            <person name="Shinohara A."/>
            <person name="Yoshida Y."/>
            <person name="Fujiwara M."/>
            <person name="Mori M."/>
            <person name="Tomita M."/>
            <person name="Arakawa K."/>
        </authorList>
    </citation>
    <scope>NUCLEOTIDE SEQUENCE [LARGE SCALE GENOMIC DNA]</scope>
</reference>
<keyword evidence="4" id="KW-0106">Calcium</keyword>
<dbReference type="Pfam" id="PF00435">
    <property type="entry name" value="Spectrin"/>
    <property type="match status" value="2"/>
</dbReference>
<evidence type="ECO:0000256" key="3">
    <source>
        <dbReference type="ARBA" id="ARBA00022490"/>
    </source>
</evidence>
<dbReference type="GO" id="GO:0005886">
    <property type="term" value="C:plasma membrane"/>
    <property type="evidence" value="ECO:0007669"/>
    <property type="project" value="TreeGrafter"/>
</dbReference>
<protein>
    <submittedName>
        <fullName evidence="7">Dystonin</fullName>
    </submittedName>
</protein>
<sequence>MTDGSLGCRIRVAIEEKYRLCSDNTSKLLSWLHEKEQELADLGLVREDADDLYRQIGTAKSVKQELEDNQRAVMSAVDQAQQLVEQGQEVLSKEELHNLQKNADNLKKRYNRANDEGDKLLRRLNAALEELRKFSNELINFMEWLKDSHIKQNEKERSIVDLEHLKENADSYKAFSSDAIAHQADLRFITMAAQKFVDESKDYLKALNDFRTSLPQRLPHLEPTDSEVKEKVQEVSTAFQNLLNRIDRLSDKFGILYSKQKNFAESLEKATTWLTGIQKTTKKVLDEPTAADPRAIQDQLDRVKALNIELIQQGRLIDNAKQAANALLDAFDDSDISLSDRRAIESKVKRLEDEYNNLCNVVNGKSNELQMALLHSQDIQDGLDSILKWLDDAESNLRNQSRPVSLIKEKLEEQIQTHKMLLADIDGQKSTLDAVNDSARELLNSSNQRLAKKIESKLKEVNVRFEKLCEKAQKRSDLLEEVSFE</sequence>
<evidence type="ECO:0000256" key="6">
    <source>
        <dbReference type="SAM" id="Coils"/>
    </source>
</evidence>
<dbReference type="SUPFAM" id="SSF46966">
    <property type="entry name" value="Spectrin repeat"/>
    <property type="match status" value="4"/>
</dbReference>
<dbReference type="PANTHER" id="PTHR12268:SF14">
    <property type="entry name" value="DYSTROPHIN-1"/>
    <property type="match status" value="1"/>
</dbReference>
<feature type="coiled-coil region" evidence="6">
    <location>
        <begin position="341"/>
        <end position="368"/>
    </location>
</feature>
<evidence type="ECO:0000313" key="8">
    <source>
        <dbReference type="Proteomes" id="UP000499080"/>
    </source>
</evidence>
<evidence type="ECO:0000256" key="2">
    <source>
        <dbReference type="ARBA" id="ARBA00004496"/>
    </source>
</evidence>
<dbReference type="AlphaFoldDB" id="A0A4Y2U9W5"/>
<keyword evidence="6" id="KW-0175">Coiled coil</keyword>
<gene>
    <name evidence="7" type="primary">DST_8</name>
    <name evidence="7" type="ORF">AVEN_1454_1</name>
</gene>
<keyword evidence="3" id="KW-0963">Cytoplasm</keyword>
<dbReference type="InterPro" id="IPR018159">
    <property type="entry name" value="Spectrin/alpha-actinin"/>
</dbReference>
<keyword evidence="5" id="KW-0206">Cytoskeleton</keyword>
<dbReference type="PANTHER" id="PTHR12268">
    <property type="entry name" value="E3 UBIQUITIN-PROTEIN LIGASE KCMF1"/>
    <property type="match status" value="1"/>
</dbReference>
<proteinExistence type="predicted"/>
<comment type="caution">
    <text evidence="7">The sequence shown here is derived from an EMBL/GenBank/DDBJ whole genome shotgun (WGS) entry which is preliminary data.</text>
</comment>
<dbReference type="Proteomes" id="UP000499080">
    <property type="component" value="Unassembled WGS sequence"/>
</dbReference>
<dbReference type="GO" id="GO:0099536">
    <property type="term" value="P:synaptic signaling"/>
    <property type="evidence" value="ECO:0007669"/>
    <property type="project" value="TreeGrafter"/>
</dbReference>
<dbReference type="EMBL" id="BGPR01034882">
    <property type="protein sequence ID" value="GBO09432.1"/>
    <property type="molecule type" value="Genomic_DNA"/>
</dbReference>
<dbReference type="OrthoDB" id="2250192at2759"/>
<evidence type="ECO:0000313" key="7">
    <source>
        <dbReference type="EMBL" id="GBO09432.1"/>
    </source>
</evidence>
<keyword evidence="8" id="KW-1185">Reference proteome</keyword>
<dbReference type="Gene3D" id="1.20.58.60">
    <property type="match status" value="4"/>
</dbReference>
<evidence type="ECO:0000256" key="4">
    <source>
        <dbReference type="ARBA" id="ARBA00022837"/>
    </source>
</evidence>
<dbReference type="InterPro" id="IPR050774">
    <property type="entry name" value="KCMF1/Dystrophin"/>
</dbReference>
<dbReference type="SMART" id="SM00150">
    <property type="entry name" value="SPEC"/>
    <property type="match status" value="4"/>
</dbReference>
<feature type="coiled-coil region" evidence="6">
    <location>
        <begin position="49"/>
        <end position="137"/>
    </location>
</feature>
<dbReference type="InterPro" id="IPR002017">
    <property type="entry name" value="Spectrin_repeat"/>
</dbReference>
<feature type="coiled-coil region" evidence="6">
    <location>
        <begin position="408"/>
        <end position="471"/>
    </location>
</feature>
<evidence type="ECO:0000256" key="1">
    <source>
        <dbReference type="ARBA" id="ARBA00004413"/>
    </source>
</evidence>
<name>A0A4Y2U9W5_ARAVE</name>
<comment type="subcellular location">
    <subcellularLocation>
        <location evidence="1">Cell membrane</location>
        <topology evidence="1">Peripheral membrane protein</topology>
        <orientation evidence="1">Cytoplasmic side</orientation>
    </subcellularLocation>
    <subcellularLocation>
        <location evidence="2">Cytoplasm</location>
    </subcellularLocation>
</comment>